<dbReference type="FunFam" id="3.30.420.10:FF:000045">
    <property type="entry name" value="3'-5' exonuclease DinG"/>
    <property type="match status" value="1"/>
</dbReference>
<dbReference type="InterPro" id="IPR006054">
    <property type="entry name" value="DnaQ"/>
</dbReference>
<organism evidence="5 6">
    <name type="scientific">Salibacterium qingdaonense</name>
    <dbReference type="NCBI Taxonomy" id="266892"/>
    <lineage>
        <taxon>Bacteria</taxon>
        <taxon>Bacillati</taxon>
        <taxon>Bacillota</taxon>
        <taxon>Bacilli</taxon>
        <taxon>Bacillales</taxon>
        <taxon>Bacillaceae</taxon>
    </lineage>
</organism>
<dbReference type="OrthoDB" id="9804290at2"/>
<reference evidence="5 6" key="1">
    <citation type="submission" date="2016-10" db="EMBL/GenBank/DDBJ databases">
        <authorList>
            <person name="de Groot N.N."/>
        </authorList>
    </citation>
    <scope>NUCLEOTIDE SEQUENCE [LARGE SCALE GENOMIC DNA]</scope>
    <source>
        <strain evidence="5 6">CGMCC 1.6134</strain>
    </source>
</reference>
<accession>A0A1I4QPM7</accession>
<dbReference type="SMART" id="SM00479">
    <property type="entry name" value="EXOIII"/>
    <property type="match status" value="1"/>
</dbReference>
<dbReference type="NCBIfam" id="TIGR00573">
    <property type="entry name" value="dnaq"/>
    <property type="match status" value="1"/>
</dbReference>
<dbReference type="InterPro" id="IPR013520">
    <property type="entry name" value="Ribonucl_H"/>
</dbReference>
<evidence type="ECO:0000256" key="2">
    <source>
        <dbReference type="ARBA" id="ARBA00022801"/>
    </source>
</evidence>
<keyword evidence="2" id="KW-0378">Hydrolase</keyword>
<dbReference type="GO" id="GO:0003887">
    <property type="term" value="F:DNA-directed DNA polymerase activity"/>
    <property type="evidence" value="ECO:0007669"/>
    <property type="project" value="InterPro"/>
</dbReference>
<dbReference type="InterPro" id="IPR036397">
    <property type="entry name" value="RNaseH_sf"/>
</dbReference>
<evidence type="ECO:0000256" key="1">
    <source>
        <dbReference type="ARBA" id="ARBA00022722"/>
    </source>
</evidence>
<gene>
    <name evidence="5" type="ORF">SAMN04488054_1465</name>
</gene>
<dbReference type="InterPro" id="IPR012337">
    <property type="entry name" value="RNaseH-like_sf"/>
</dbReference>
<dbReference type="EMBL" id="FOTY01000046">
    <property type="protein sequence ID" value="SFM41666.1"/>
    <property type="molecule type" value="Genomic_DNA"/>
</dbReference>
<dbReference type="GO" id="GO:0003677">
    <property type="term" value="F:DNA binding"/>
    <property type="evidence" value="ECO:0007669"/>
    <property type="project" value="InterPro"/>
</dbReference>
<dbReference type="GO" id="GO:0006260">
    <property type="term" value="P:DNA replication"/>
    <property type="evidence" value="ECO:0007669"/>
    <property type="project" value="InterPro"/>
</dbReference>
<dbReference type="SUPFAM" id="SSF53098">
    <property type="entry name" value="Ribonuclease H-like"/>
    <property type="match status" value="1"/>
</dbReference>
<dbReference type="AlphaFoldDB" id="A0A1I4QPM7"/>
<sequence>MVMNNMFQWVRQVSGKLGAPVPGSIDQNSLQHQSYMRQLQKDLKAKQPLLEPLHTLDFTVLDLETSGFYPDGGDKILSIGAVKVRKGKVEHGETFYSTIAEPDALSPEAAELTGLTKEELKSSPPLADVLQQFYSFIHTDILVAHHAKHEKKFLQHATYQASGMHFKHRLLDTSFLYQIAVPDQETHELDACCNHYQIPVNNRHHALADAVLAAELWVCTMKEAVESGYETLQDVYVYLNRQTR</sequence>
<evidence type="ECO:0000313" key="6">
    <source>
        <dbReference type="Proteomes" id="UP000199668"/>
    </source>
</evidence>
<proteinExistence type="predicted"/>
<keyword evidence="3" id="KW-0269">Exonuclease</keyword>
<protein>
    <submittedName>
        <fullName evidence="5">DNA polymerase-3 subunit epsilon</fullName>
    </submittedName>
</protein>
<evidence type="ECO:0000313" key="5">
    <source>
        <dbReference type="EMBL" id="SFM41666.1"/>
    </source>
</evidence>
<dbReference type="NCBIfam" id="NF005836">
    <property type="entry name" value="PRK07740.1"/>
    <property type="match status" value="1"/>
</dbReference>
<dbReference type="Gene3D" id="3.30.420.10">
    <property type="entry name" value="Ribonuclease H-like superfamily/Ribonuclease H"/>
    <property type="match status" value="1"/>
</dbReference>
<evidence type="ECO:0000259" key="4">
    <source>
        <dbReference type="SMART" id="SM00479"/>
    </source>
</evidence>
<evidence type="ECO:0000256" key="3">
    <source>
        <dbReference type="ARBA" id="ARBA00022839"/>
    </source>
</evidence>
<dbReference type="CDD" id="cd06127">
    <property type="entry name" value="DEDDh"/>
    <property type="match status" value="1"/>
</dbReference>
<dbReference type="STRING" id="266892.SAMN04488054_1465"/>
<keyword evidence="1" id="KW-0540">Nuclease</keyword>
<dbReference type="GO" id="GO:0008408">
    <property type="term" value="F:3'-5' exonuclease activity"/>
    <property type="evidence" value="ECO:0007669"/>
    <property type="project" value="TreeGrafter"/>
</dbReference>
<dbReference type="PANTHER" id="PTHR30231:SF4">
    <property type="entry name" value="PROTEIN NEN2"/>
    <property type="match status" value="1"/>
</dbReference>
<dbReference type="Pfam" id="PF00929">
    <property type="entry name" value="RNase_T"/>
    <property type="match status" value="1"/>
</dbReference>
<keyword evidence="6" id="KW-1185">Reference proteome</keyword>
<feature type="domain" description="Exonuclease" evidence="4">
    <location>
        <begin position="57"/>
        <end position="226"/>
    </location>
</feature>
<dbReference type="Proteomes" id="UP000199668">
    <property type="component" value="Unassembled WGS sequence"/>
</dbReference>
<name>A0A1I4QPM7_9BACI</name>
<dbReference type="RefSeq" id="WP_090928824.1">
    <property type="nucleotide sequence ID" value="NZ_FOTY01000046.1"/>
</dbReference>
<dbReference type="PANTHER" id="PTHR30231">
    <property type="entry name" value="DNA POLYMERASE III SUBUNIT EPSILON"/>
    <property type="match status" value="1"/>
</dbReference>